<evidence type="ECO:0000313" key="2">
    <source>
        <dbReference type="Proteomes" id="UP001151699"/>
    </source>
</evidence>
<name>A0A9Q0N6P6_9DIPT</name>
<proteinExistence type="predicted"/>
<evidence type="ECO:0000313" key="1">
    <source>
        <dbReference type="EMBL" id="KAJ6643896.1"/>
    </source>
</evidence>
<accession>A0A9Q0N6P6</accession>
<comment type="caution">
    <text evidence="1">The sequence shown here is derived from an EMBL/GenBank/DDBJ whole genome shotgun (WGS) entry which is preliminary data.</text>
</comment>
<dbReference type="Proteomes" id="UP001151699">
    <property type="component" value="Chromosome B"/>
</dbReference>
<reference evidence="1" key="1">
    <citation type="submission" date="2022-07" db="EMBL/GenBank/DDBJ databases">
        <authorList>
            <person name="Trinca V."/>
            <person name="Uliana J.V.C."/>
            <person name="Torres T.T."/>
            <person name="Ward R.J."/>
            <person name="Monesi N."/>
        </authorList>
    </citation>
    <scope>NUCLEOTIDE SEQUENCE</scope>
    <source>
        <strain evidence="1">HSMRA1968</strain>
        <tissue evidence="1">Whole embryos</tissue>
    </source>
</reference>
<keyword evidence="2" id="KW-1185">Reference proteome</keyword>
<organism evidence="1 2">
    <name type="scientific">Pseudolycoriella hygida</name>
    <dbReference type="NCBI Taxonomy" id="35572"/>
    <lineage>
        <taxon>Eukaryota</taxon>
        <taxon>Metazoa</taxon>
        <taxon>Ecdysozoa</taxon>
        <taxon>Arthropoda</taxon>
        <taxon>Hexapoda</taxon>
        <taxon>Insecta</taxon>
        <taxon>Pterygota</taxon>
        <taxon>Neoptera</taxon>
        <taxon>Endopterygota</taxon>
        <taxon>Diptera</taxon>
        <taxon>Nematocera</taxon>
        <taxon>Sciaroidea</taxon>
        <taxon>Sciaridae</taxon>
        <taxon>Pseudolycoriella</taxon>
    </lineage>
</organism>
<sequence>MTTQFLLYFKARLLAQRSSHLHHQSKRLIQFRPGS</sequence>
<dbReference type="AlphaFoldDB" id="A0A9Q0N6P6"/>
<protein>
    <submittedName>
        <fullName evidence="1">Uncharacterized protein</fullName>
    </submittedName>
</protein>
<dbReference type="EMBL" id="WJQU01000002">
    <property type="protein sequence ID" value="KAJ6643896.1"/>
    <property type="molecule type" value="Genomic_DNA"/>
</dbReference>
<gene>
    <name evidence="1" type="ORF">Bhyg_08861</name>
</gene>